<dbReference type="RefSeq" id="WP_115919198.1">
    <property type="nucleotide sequence ID" value="NZ_BJYH01000022.1"/>
</dbReference>
<sequence>MSDIALLLATGIVVRKKGKNKFGQSYELLPTENNKYQMTYEGRISEFDISFENSKKRYQYISYENLLEGDKKIYKFKSFGGFCTDEKYAKYKNYSISLEEFMQADGWFDTNFELAQIGDLITIEMLDFSNPNKYYRQKVYTFNIDNTNIDFTNPLEFPANTIPLEESINLLNTDSGKFYTKNILQLNNISEKEDYVKTLTYICFRISFINSEILETIAMKSVAAIKNAFVQKYVNNDPTLYNKLEKIDVLVGGLLKDWGFIGNVEATYLFENKPITYVNSYFKSLANFHNVLKSASELKYFPYDQYGNPKNFQGQNLTNDMLDDENGNTIHVSQEEKDKKDSERRILYLLNYIGTDGLGVFSYDQRLNLLKEIIRKSSIKQEPINDVSQNNVIKLINTFVNTVESNQFLDFLLETENKTNTNFELLYNKLDDGRLERYPIISWFVNEATNRKYFVYTVYNIWKISKYNLYYDSTGGSGSLDGVNPNSFFLNEGKKYYPKFNSAGKLLKGSNPVLEFSISKVDEGGSSYFQILNSSNSYKPKKEFEKEIITINYVEKGFVSVPTSQGTYTSFFEAAEKEYGRYHLYQPISLLGYEADLDLDVPSLVPIPAFLFYYAEDYNTLKDFDAAVSFTIQVTVDLALFYFTGGASALKHLSYLKYIYNFRKGAVAADAILFWRGIDVGAEVVGVTSGVLTAYFDYQSVVDNNPSLKDLYKKLSNFFLILTLGTAGGATFARTKTVKAADDILEEMARLNNLNPPVNHNLPANIIDVIVAIGNIDQKITLMYNKIVGLDLNGVANSVVNKYNLTNLSRTERYQFYNDFFKLEGKDNWIKMNNNDAEFIDIWKNVELKSFRKNIWFLENTSLMKNSSELNDEIFVGVAERTPKKGITNPVNVNDYSYKGKGIHHKDGLRINDPNSLGEIVGTENYIGKGFYEAKIRVWNAHLGNWKMKKELSTFFPDNWSRQRIHEELAIAFNNKKFGGGNAYDGKMSNGIKVRFHIDNGVIRSAYPNFK</sequence>
<keyword evidence="3" id="KW-1185">Reference proteome</keyword>
<organism evidence="2 3">
    <name type="scientific">Chryseobacterium rhizosphaerae</name>
    <dbReference type="NCBI Taxonomy" id="395937"/>
    <lineage>
        <taxon>Bacteria</taxon>
        <taxon>Pseudomonadati</taxon>
        <taxon>Bacteroidota</taxon>
        <taxon>Flavobacteriia</taxon>
        <taxon>Flavobacteriales</taxon>
        <taxon>Weeksellaceae</taxon>
        <taxon>Chryseobacterium group</taxon>
        <taxon>Chryseobacterium</taxon>
    </lineage>
</organism>
<dbReference type="Proteomes" id="UP000256491">
    <property type="component" value="Unassembled WGS sequence"/>
</dbReference>
<accession>A0ABX9IIU9</accession>
<dbReference type="Pfam" id="PF14436">
    <property type="entry name" value="EndoU_bacteria"/>
    <property type="match status" value="1"/>
</dbReference>
<name>A0ABX9IIU9_9FLAO</name>
<reference evidence="2 3" key="1">
    <citation type="journal article" date="2010" name="Syst. Appl. Microbiol.">
        <title>Four new species of Chryseobacterium from the rhizosphere of coastal sand dune plants, Chryseobacterium elymi sp. nov., Chryseobacterium hagamense sp. nov., Chryseobacterium lathyri sp. nov. and Chryseobacterium rhizosphaerae sp. nov.</title>
        <authorList>
            <person name="Cho S.H."/>
            <person name="Lee K.S."/>
            <person name="Shin D.S."/>
            <person name="Han J.H."/>
            <person name="Park K.S."/>
            <person name="Lee C.H."/>
            <person name="Park K.H."/>
            <person name="Kim S.B."/>
        </authorList>
    </citation>
    <scope>NUCLEOTIDE SEQUENCE [LARGE SCALE GENOMIC DNA]</scope>
    <source>
        <strain evidence="2 3">KCTC 22548</strain>
    </source>
</reference>
<proteinExistence type="predicted"/>
<dbReference type="EMBL" id="QNUF01000016">
    <property type="protein sequence ID" value="REC74401.1"/>
    <property type="molecule type" value="Genomic_DNA"/>
</dbReference>
<evidence type="ECO:0000259" key="1">
    <source>
        <dbReference type="Pfam" id="PF14436"/>
    </source>
</evidence>
<comment type="caution">
    <text evidence="2">The sequence shown here is derived from an EMBL/GenBank/DDBJ whole genome shotgun (WGS) entry which is preliminary data.</text>
</comment>
<evidence type="ECO:0000313" key="2">
    <source>
        <dbReference type="EMBL" id="REC74401.1"/>
    </source>
</evidence>
<dbReference type="InterPro" id="IPR029501">
    <property type="entry name" value="EndoU_bac"/>
</dbReference>
<evidence type="ECO:0000313" key="3">
    <source>
        <dbReference type="Proteomes" id="UP000256491"/>
    </source>
</evidence>
<protein>
    <recommendedName>
        <fullName evidence="1">Bacterial EndoU nuclease domain-containing protein</fullName>
    </recommendedName>
</protein>
<gene>
    <name evidence="2" type="ORF">DRF57_14170</name>
</gene>
<feature type="domain" description="Bacterial EndoU nuclease" evidence="1">
    <location>
        <begin position="915"/>
        <end position="1008"/>
    </location>
</feature>